<dbReference type="PRINTS" id="PR00300">
    <property type="entry name" value="CLPPROTEASEA"/>
</dbReference>
<dbReference type="InterPro" id="IPR003593">
    <property type="entry name" value="AAA+_ATPase"/>
</dbReference>
<evidence type="ECO:0000256" key="4">
    <source>
        <dbReference type="ARBA" id="ARBA00023186"/>
    </source>
</evidence>
<dbReference type="InterPro" id="IPR041546">
    <property type="entry name" value="ClpA/ClpB_AAA_lid"/>
</dbReference>
<dbReference type="Pfam" id="PF17871">
    <property type="entry name" value="AAA_lid_9"/>
    <property type="match status" value="1"/>
</dbReference>
<dbReference type="Gene3D" id="1.10.8.60">
    <property type="match status" value="2"/>
</dbReference>
<evidence type="ECO:0000256" key="2">
    <source>
        <dbReference type="ARBA" id="ARBA00022741"/>
    </source>
</evidence>
<dbReference type="SMART" id="SM01086">
    <property type="entry name" value="ClpB_D2-small"/>
    <property type="match status" value="1"/>
</dbReference>
<evidence type="ECO:0000256" key="5">
    <source>
        <dbReference type="PROSITE-ProRule" id="PRU01251"/>
    </source>
</evidence>
<dbReference type="PANTHER" id="PTHR11638">
    <property type="entry name" value="ATP-DEPENDENT CLP PROTEASE"/>
    <property type="match status" value="1"/>
</dbReference>
<protein>
    <recommendedName>
        <fullName evidence="7">Clp R domain-containing protein</fullName>
    </recommendedName>
</protein>
<dbReference type="SMART" id="SM00382">
    <property type="entry name" value="AAA"/>
    <property type="match status" value="2"/>
</dbReference>
<dbReference type="Pfam" id="PF00004">
    <property type="entry name" value="AAA"/>
    <property type="match status" value="1"/>
</dbReference>
<feature type="domain" description="Clp R" evidence="7">
    <location>
        <begin position="179"/>
        <end position="324"/>
    </location>
</feature>
<evidence type="ECO:0000256" key="6">
    <source>
        <dbReference type="SAM" id="Phobius"/>
    </source>
</evidence>
<evidence type="ECO:0000313" key="9">
    <source>
        <dbReference type="Proteomes" id="UP000176634"/>
    </source>
</evidence>
<gene>
    <name evidence="8" type="ORF">A2563_01325</name>
</gene>
<keyword evidence="6" id="KW-1133">Transmembrane helix</keyword>
<dbReference type="Pfam" id="PF07724">
    <property type="entry name" value="AAA_2"/>
    <property type="match status" value="1"/>
</dbReference>
<dbReference type="Pfam" id="PF02861">
    <property type="entry name" value="Clp_N"/>
    <property type="match status" value="1"/>
</dbReference>
<dbReference type="InterPro" id="IPR050130">
    <property type="entry name" value="ClpA_ClpB"/>
</dbReference>
<dbReference type="STRING" id="1798705.A2563_01325"/>
<dbReference type="GO" id="GO:0034605">
    <property type="term" value="P:cellular response to heat"/>
    <property type="evidence" value="ECO:0007669"/>
    <property type="project" value="TreeGrafter"/>
</dbReference>
<dbReference type="CDD" id="cd00009">
    <property type="entry name" value="AAA"/>
    <property type="match status" value="1"/>
</dbReference>
<dbReference type="GO" id="GO:0005737">
    <property type="term" value="C:cytoplasm"/>
    <property type="evidence" value="ECO:0007669"/>
    <property type="project" value="TreeGrafter"/>
</dbReference>
<keyword evidence="6" id="KW-0812">Transmembrane</keyword>
<keyword evidence="1 5" id="KW-0677">Repeat</keyword>
<dbReference type="Pfam" id="PF10431">
    <property type="entry name" value="ClpB_D2-small"/>
    <property type="match status" value="1"/>
</dbReference>
<evidence type="ECO:0000259" key="7">
    <source>
        <dbReference type="PROSITE" id="PS51903"/>
    </source>
</evidence>
<name>A0A1F6PB08_9BACT</name>
<dbReference type="Gene3D" id="1.10.1780.10">
    <property type="entry name" value="Clp, N-terminal domain"/>
    <property type="match status" value="1"/>
</dbReference>
<comment type="caution">
    <text evidence="8">The sequence shown here is derived from an EMBL/GenBank/DDBJ whole genome shotgun (WGS) entry which is preliminary data.</text>
</comment>
<dbReference type="InterPro" id="IPR001270">
    <property type="entry name" value="ClpA/B"/>
</dbReference>
<dbReference type="SUPFAM" id="SSF52540">
    <property type="entry name" value="P-loop containing nucleoside triphosphate hydrolases"/>
    <property type="match status" value="2"/>
</dbReference>
<evidence type="ECO:0000313" key="8">
    <source>
        <dbReference type="EMBL" id="OGH93230.1"/>
    </source>
</evidence>
<evidence type="ECO:0000256" key="1">
    <source>
        <dbReference type="ARBA" id="ARBA00022737"/>
    </source>
</evidence>
<dbReference type="InterPro" id="IPR003959">
    <property type="entry name" value="ATPase_AAA_core"/>
</dbReference>
<dbReference type="InterPro" id="IPR019489">
    <property type="entry name" value="Clp_ATPase_C"/>
</dbReference>
<keyword evidence="3" id="KW-0067">ATP-binding</keyword>
<keyword evidence="4" id="KW-0143">Chaperone</keyword>
<dbReference type="EMBL" id="MFRA01000001">
    <property type="protein sequence ID" value="OGH93230.1"/>
    <property type="molecule type" value="Genomic_DNA"/>
</dbReference>
<dbReference type="PROSITE" id="PS51903">
    <property type="entry name" value="CLP_R"/>
    <property type="match status" value="1"/>
</dbReference>
<keyword evidence="2" id="KW-0547">Nucleotide-binding</keyword>
<dbReference type="GO" id="GO:0005524">
    <property type="term" value="F:ATP binding"/>
    <property type="evidence" value="ECO:0007669"/>
    <property type="project" value="UniProtKB-KW"/>
</dbReference>
<accession>A0A1F6PB08</accession>
<dbReference type="GO" id="GO:0016887">
    <property type="term" value="F:ATP hydrolysis activity"/>
    <property type="evidence" value="ECO:0007669"/>
    <property type="project" value="InterPro"/>
</dbReference>
<dbReference type="InterPro" id="IPR004176">
    <property type="entry name" value="Clp_R_N"/>
</dbReference>
<dbReference type="AlphaFoldDB" id="A0A1F6PB08"/>
<reference evidence="8 9" key="1">
    <citation type="journal article" date="2016" name="Nat. Commun.">
        <title>Thousands of microbial genomes shed light on interconnected biogeochemical processes in an aquifer system.</title>
        <authorList>
            <person name="Anantharaman K."/>
            <person name="Brown C.T."/>
            <person name="Hug L.A."/>
            <person name="Sharon I."/>
            <person name="Castelle C.J."/>
            <person name="Probst A.J."/>
            <person name="Thomas B.C."/>
            <person name="Singh A."/>
            <person name="Wilkins M.J."/>
            <person name="Karaoz U."/>
            <person name="Brodie E.L."/>
            <person name="Williams K.H."/>
            <person name="Hubbard S.S."/>
            <person name="Banfield J.F."/>
        </authorList>
    </citation>
    <scope>NUCLEOTIDE SEQUENCE [LARGE SCALE GENOMIC DNA]</scope>
</reference>
<dbReference type="Gene3D" id="3.40.50.300">
    <property type="entry name" value="P-loop containing nucleotide triphosphate hydrolases"/>
    <property type="match status" value="2"/>
</dbReference>
<sequence length="925" mass="104243">MQFKKLPPLNLLVCEPCQVGNATGFKKCKQCRKMTMGISNRGFWFYWGYPLTRYNLALQTGRRILNRIRLVTAFVLWLNAWIWVGFLMYKQGVANIFRDPIHWQNFFISLDGQTKLLFWLGAVALLYFWYRIIKRKELAGTMEPFKYNYKNKDKNETDNLNIQFWPEAVKLPGRKKQNIAKVFTEEALSALAKAYKLADKNKSKTVGSEHLFYSLLSFNRIANIFIRLGIPATSLQKDLEPLFQIDQKQAAYKGVAPTVSTDLYQIIFQAYEEAYSAHQDYVSVTDLLIVALRENPAIQEALFNFDITERQLSNVVEWARMREKLYYDYIKFRKAASHHSKQGMDKAMTALSTPYLNSFSTDVTMLAHYGQLEQCVARNAEIDEIFQVIDGGQYNLLLVGERGVGKNTIVEGIAQSMIEDQVPDKLKDKRLVRLSISALLAGTSPEGAVERLRRVVAEISRARNVVLFINNLHELIGVSVGEKGSLDIADTLAEVLGSAKFFTIATTTTEDYSQHFLGSSIKDVFTQVEIRQMSEDQAIQVLESRAGALEYKKNIFFSYGAIEKCVEYATKFFHESYLPGSALEIMTEAAGLTHNKKGRNTIVTKEEVAAVVTEKTKIPLSAISSNESDKLIRLEEEMHKRVVGQEEAVSAVANALRRARVDIRSSKRPIANLLFLGPTGVGKTELAKTIAEIYFGGENMSIRLDMSEYQDKSSIYKLIGMPGTKGTGVLTEAVRKSPFSLLLLDEIEKADPDVLNLFLQVMDDGRLSDSSGHTFDFTNVIIIATSNAGTAFVQEQNKHGISHEELLSQLLHVELKQYFRPEFLNRFDGIVLFNALNREDIKKIAGLMFAHIVKDMDEKGVTLTATDEALEFLADAGFDQEFGARPMRRALQEKVENQLAELLLQGKLKRGSKATVGAGGQIMVE</sequence>
<dbReference type="FunFam" id="3.40.50.300:FF:000025">
    <property type="entry name" value="ATP-dependent Clp protease subunit"/>
    <property type="match status" value="1"/>
</dbReference>
<organism evidence="8 9">
    <name type="scientific">Candidatus Magasanikbacteria bacterium RIFOXYD1_FULL_40_23</name>
    <dbReference type="NCBI Taxonomy" id="1798705"/>
    <lineage>
        <taxon>Bacteria</taxon>
        <taxon>Candidatus Magasanikiibacteriota</taxon>
    </lineage>
</organism>
<dbReference type="SUPFAM" id="SSF81923">
    <property type="entry name" value="Double Clp-N motif"/>
    <property type="match status" value="1"/>
</dbReference>
<feature type="transmembrane region" description="Helical" evidence="6">
    <location>
        <begin position="116"/>
        <end position="133"/>
    </location>
</feature>
<dbReference type="PANTHER" id="PTHR11638:SF18">
    <property type="entry name" value="HEAT SHOCK PROTEIN 104"/>
    <property type="match status" value="1"/>
</dbReference>
<dbReference type="Proteomes" id="UP000176634">
    <property type="component" value="Unassembled WGS sequence"/>
</dbReference>
<evidence type="ECO:0000256" key="3">
    <source>
        <dbReference type="ARBA" id="ARBA00022840"/>
    </source>
</evidence>
<proteinExistence type="predicted"/>
<feature type="transmembrane region" description="Helical" evidence="6">
    <location>
        <begin position="70"/>
        <end position="89"/>
    </location>
</feature>
<keyword evidence="6" id="KW-0472">Membrane</keyword>
<dbReference type="InterPro" id="IPR027417">
    <property type="entry name" value="P-loop_NTPase"/>
</dbReference>
<dbReference type="CDD" id="cd19499">
    <property type="entry name" value="RecA-like_ClpB_Hsp104-like"/>
    <property type="match status" value="1"/>
</dbReference>
<dbReference type="InterPro" id="IPR036628">
    <property type="entry name" value="Clp_N_dom_sf"/>
</dbReference>